<evidence type="ECO:0000313" key="2">
    <source>
        <dbReference type="Proteomes" id="UP001221757"/>
    </source>
</evidence>
<evidence type="ECO:0000313" key="1">
    <source>
        <dbReference type="EMBL" id="KAJ7680069.1"/>
    </source>
</evidence>
<name>A0AAD7GBX5_MYCRO</name>
<reference evidence="1" key="1">
    <citation type="submission" date="2023-03" db="EMBL/GenBank/DDBJ databases">
        <title>Massive genome expansion in bonnet fungi (Mycena s.s.) driven by repeated elements and novel gene families across ecological guilds.</title>
        <authorList>
            <consortium name="Lawrence Berkeley National Laboratory"/>
            <person name="Harder C.B."/>
            <person name="Miyauchi S."/>
            <person name="Viragh M."/>
            <person name="Kuo A."/>
            <person name="Thoen E."/>
            <person name="Andreopoulos B."/>
            <person name="Lu D."/>
            <person name="Skrede I."/>
            <person name="Drula E."/>
            <person name="Henrissat B."/>
            <person name="Morin E."/>
            <person name="Kohler A."/>
            <person name="Barry K."/>
            <person name="LaButti K."/>
            <person name="Morin E."/>
            <person name="Salamov A."/>
            <person name="Lipzen A."/>
            <person name="Mereny Z."/>
            <person name="Hegedus B."/>
            <person name="Baldrian P."/>
            <person name="Stursova M."/>
            <person name="Weitz H."/>
            <person name="Taylor A."/>
            <person name="Grigoriev I.V."/>
            <person name="Nagy L.G."/>
            <person name="Martin F."/>
            <person name="Kauserud H."/>
        </authorList>
    </citation>
    <scope>NUCLEOTIDE SEQUENCE</scope>
    <source>
        <strain evidence="1">CBHHK067</strain>
    </source>
</reference>
<proteinExistence type="predicted"/>
<keyword evidence="2" id="KW-1185">Reference proteome</keyword>
<dbReference type="Proteomes" id="UP001221757">
    <property type="component" value="Unassembled WGS sequence"/>
</dbReference>
<protein>
    <submittedName>
        <fullName evidence="1">Uncharacterized protein</fullName>
    </submittedName>
</protein>
<dbReference type="EMBL" id="JARKIE010000124">
    <property type="protein sequence ID" value="KAJ7680069.1"/>
    <property type="molecule type" value="Genomic_DNA"/>
</dbReference>
<gene>
    <name evidence="1" type="ORF">B0H17DRAFT_1206208</name>
</gene>
<comment type="caution">
    <text evidence="1">The sequence shown here is derived from an EMBL/GenBank/DDBJ whole genome shotgun (WGS) entry which is preliminary data.</text>
</comment>
<accession>A0AAD7GBX5</accession>
<dbReference type="AlphaFoldDB" id="A0AAD7GBX5"/>
<organism evidence="1 2">
    <name type="scientific">Mycena rosella</name>
    <name type="common">Pink bonnet</name>
    <name type="synonym">Agaricus rosellus</name>
    <dbReference type="NCBI Taxonomy" id="1033263"/>
    <lineage>
        <taxon>Eukaryota</taxon>
        <taxon>Fungi</taxon>
        <taxon>Dikarya</taxon>
        <taxon>Basidiomycota</taxon>
        <taxon>Agaricomycotina</taxon>
        <taxon>Agaricomycetes</taxon>
        <taxon>Agaricomycetidae</taxon>
        <taxon>Agaricales</taxon>
        <taxon>Marasmiineae</taxon>
        <taxon>Mycenaceae</taxon>
        <taxon>Mycena</taxon>
    </lineage>
</organism>
<sequence length="108" mass="12471">MMILTFECLIIRASIGDKSVEQILRLEFEIRSDRHPVQVNNLANPNVFKIFPAIPEVLLIEFTHFGIPTSVFTVFLFLHVKFCTDIKVNVHKEKVKVEPTSNKTEMVE</sequence>